<protein>
    <recommendedName>
        <fullName evidence="4">Transmembrane protein</fullName>
    </recommendedName>
</protein>
<reference evidence="2" key="1">
    <citation type="submission" date="2021-01" db="EMBL/GenBank/DDBJ databases">
        <authorList>
            <consortium name="Genoscope - CEA"/>
            <person name="William W."/>
        </authorList>
    </citation>
    <scope>NUCLEOTIDE SEQUENCE</scope>
</reference>
<feature type="transmembrane region" description="Helical" evidence="1">
    <location>
        <begin position="52"/>
        <end position="76"/>
    </location>
</feature>
<gene>
    <name evidence="2" type="ORF">POCTA_138.1.T0220075</name>
</gene>
<evidence type="ECO:0000256" key="1">
    <source>
        <dbReference type="SAM" id="Phobius"/>
    </source>
</evidence>
<keyword evidence="1" id="KW-0812">Transmembrane</keyword>
<keyword evidence="1" id="KW-0472">Membrane</keyword>
<name>A0A8S1TC33_PAROT</name>
<keyword evidence="3" id="KW-1185">Reference proteome</keyword>
<sequence length="212" mass="25590">MTIFQTAKSRRSAFIEMEENIIQCFCLIQYFLIQFSFIFLNLKYGEEKTKLLLLMIWLLFSIHRIIFQQLFILSTIRNTQFWLRKLTPQKFFQGQINQIMTPFLSQKIIEYVIDINNSAVLFIYHLQFISFFGINMQQLTIIKLIKRQHKIYLVIQQNATKPLQYKLASTYPVVFPKIQFGNLWSFKCRIIHDFYIIFKKINGQFRIVRSLD</sequence>
<proteinExistence type="predicted"/>
<evidence type="ECO:0008006" key="4">
    <source>
        <dbReference type="Google" id="ProtNLM"/>
    </source>
</evidence>
<dbReference type="Proteomes" id="UP000683925">
    <property type="component" value="Unassembled WGS sequence"/>
</dbReference>
<dbReference type="AlphaFoldDB" id="A0A8S1TC33"/>
<accession>A0A8S1TC33</accession>
<dbReference type="EMBL" id="CAJJDP010000022">
    <property type="protein sequence ID" value="CAD8149177.1"/>
    <property type="molecule type" value="Genomic_DNA"/>
</dbReference>
<organism evidence="2 3">
    <name type="scientific">Paramecium octaurelia</name>
    <dbReference type="NCBI Taxonomy" id="43137"/>
    <lineage>
        <taxon>Eukaryota</taxon>
        <taxon>Sar</taxon>
        <taxon>Alveolata</taxon>
        <taxon>Ciliophora</taxon>
        <taxon>Intramacronucleata</taxon>
        <taxon>Oligohymenophorea</taxon>
        <taxon>Peniculida</taxon>
        <taxon>Parameciidae</taxon>
        <taxon>Paramecium</taxon>
    </lineage>
</organism>
<evidence type="ECO:0000313" key="2">
    <source>
        <dbReference type="EMBL" id="CAD8149177.1"/>
    </source>
</evidence>
<feature type="transmembrane region" description="Helical" evidence="1">
    <location>
        <begin position="21"/>
        <end position="40"/>
    </location>
</feature>
<keyword evidence="1" id="KW-1133">Transmembrane helix</keyword>
<evidence type="ECO:0000313" key="3">
    <source>
        <dbReference type="Proteomes" id="UP000683925"/>
    </source>
</evidence>
<comment type="caution">
    <text evidence="2">The sequence shown here is derived from an EMBL/GenBank/DDBJ whole genome shotgun (WGS) entry which is preliminary data.</text>
</comment>